<protein>
    <submittedName>
        <fullName evidence="2">Competence protein TfoX</fullName>
    </submittedName>
</protein>
<dbReference type="InterPro" id="IPR007076">
    <property type="entry name" value="TfoX_N"/>
</dbReference>
<feature type="domain" description="TfoX N-terminal" evidence="1">
    <location>
        <begin position="30"/>
        <end position="77"/>
    </location>
</feature>
<name>A0A3E3E164_9FIRM</name>
<sequence>MSCLLLYNDIKVIGETVMSTSIEFVDYVYENLKPLGDIKCKKMFGEYGLWYKGKFFGCICDNQLFIKDTASGRKILGKDILFASPYEGAKEHIVIENIEDKNTLIDLIINTYDELIK</sequence>
<dbReference type="Gene3D" id="3.30.1460.30">
    <property type="entry name" value="YgaC/TfoX-N like chaperone"/>
    <property type="match status" value="1"/>
</dbReference>
<accession>A0A3E3E164</accession>
<evidence type="ECO:0000313" key="2">
    <source>
        <dbReference type="EMBL" id="RGD75301.1"/>
    </source>
</evidence>
<reference evidence="2 3" key="1">
    <citation type="submission" date="2018-08" db="EMBL/GenBank/DDBJ databases">
        <title>A genome reference for cultivated species of the human gut microbiota.</title>
        <authorList>
            <person name="Zou Y."/>
            <person name="Xue W."/>
            <person name="Luo G."/>
        </authorList>
    </citation>
    <scope>NUCLEOTIDE SEQUENCE [LARGE SCALE GENOMIC DNA]</scope>
    <source>
        <strain evidence="2 3">AM25-6</strain>
    </source>
</reference>
<proteinExistence type="predicted"/>
<comment type="caution">
    <text evidence="2">The sequence shown here is derived from an EMBL/GenBank/DDBJ whole genome shotgun (WGS) entry which is preliminary data.</text>
</comment>
<evidence type="ECO:0000259" key="1">
    <source>
        <dbReference type="Pfam" id="PF04993"/>
    </source>
</evidence>
<dbReference type="Proteomes" id="UP000261212">
    <property type="component" value="Unassembled WGS sequence"/>
</dbReference>
<dbReference type="Pfam" id="PF04993">
    <property type="entry name" value="TfoX_N"/>
    <property type="match status" value="1"/>
</dbReference>
<dbReference type="SUPFAM" id="SSF159894">
    <property type="entry name" value="YgaC/TfoX-N like"/>
    <property type="match status" value="1"/>
</dbReference>
<organism evidence="2 3">
    <name type="scientific">Anaerofustis stercorihominis</name>
    <dbReference type="NCBI Taxonomy" id="214853"/>
    <lineage>
        <taxon>Bacteria</taxon>
        <taxon>Bacillati</taxon>
        <taxon>Bacillota</taxon>
        <taxon>Clostridia</taxon>
        <taxon>Eubacteriales</taxon>
        <taxon>Eubacteriaceae</taxon>
        <taxon>Anaerofustis</taxon>
    </lineage>
</organism>
<gene>
    <name evidence="2" type="ORF">DW687_02955</name>
</gene>
<evidence type="ECO:0000313" key="3">
    <source>
        <dbReference type="Proteomes" id="UP000261212"/>
    </source>
</evidence>
<dbReference type="EMBL" id="QUSM01000002">
    <property type="protein sequence ID" value="RGD75301.1"/>
    <property type="molecule type" value="Genomic_DNA"/>
</dbReference>
<dbReference type="AlphaFoldDB" id="A0A3E3E164"/>